<name>A0A9Q8PCB4_PASFU</name>
<gene>
    <name evidence="1" type="ORF">CLAFUR5_10241</name>
</gene>
<dbReference type="EMBL" id="CP090169">
    <property type="protein sequence ID" value="UJO19843.1"/>
    <property type="molecule type" value="Genomic_DNA"/>
</dbReference>
<dbReference type="RefSeq" id="XP_047764209.1">
    <property type="nucleotide sequence ID" value="XM_047909389.1"/>
</dbReference>
<sequence>MLLLYSTIIIRSSNKNTPKSHRIDHYHQTEPTITPPLQKAQQPHTAIMQIITLVLAAFAMIISMVKAAPIDTVISQASSNSLHAIANADMSNDFFATTHNKIKARSGPMCENCRSCTAKQTGIPLITSTLRYDLHIGAPFANGAGCGPIETAFEEDPHTPDFAASKCKDDGYGMTKISFVALRHDRGWEISKFLNVIYPEVRRHTFDGFNCPQE</sequence>
<proteinExistence type="predicted"/>
<accession>A0A9Q8PCB4</accession>
<dbReference type="KEGG" id="ffu:CLAFUR5_10241"/>
<keyword evidence="2" id="KW-1185">Reference proteome</keyword>
<evidence type="ECO:0000313" key="1">
    <source>
        <dbReference type="EMBL" id="UJO19843.1"/>
    </source>
</evidence>
<reference evidence="1" key="1">
    <citation type="submission" date="2021-12" db="EMBL/GenBank/DDBJ databases">
        <authorList>
            <person name="Zaccaron A."/>
            <person name="Stergiopoulos I."/>
        </authorList>
    </citation>
    <scope>NUCLEOTIDE SEQUENCE</scope>
    <source>
        <strain evidence="1">Race5_Kim</strain>
    </source>
</reference>
<reference evidence="1" key="2">
    <citation type="journal article" date="2022" name="Microb. Genom.">
        <title>A chromosome-scale genome assembly of the tomato pathogen Cladosporium fulvum reveals a compartmentalized genome architecture and the presence of a dispensable chromosome.</title>
        <authorList>
            <person name="Zaccaron A.Z."/>
            <person name="Chen L.H."/>
            <person name="Samaras A."/>
            <person name="Stergiopoulos I."/>
        </authorList>
    </citation>
    <scope>NUCLEOTIDE SEQUENCE</scope>
    <source>
        <strain evidence="1">Race5_Kim</strain>
    </source>
</reference>
<protein>
    <submittedName>
        <fullName evidence="1">Uncharacterized protein</fullName>
    </submittedName>
</protein>
<dbReference type="GeneID" id="71990119"/>
<dbReference type="AlphaFoldDB" id="A0A9Q8PCB4"/>
<dbReference type="Proteomes" id="UP000756132">
    <property type="component" value="Chromosome 7"/>
</dbReference>
<organism evidence="1 2">
    <name type="scientific">Passalora fulva</name>
    <name type="common">Tomato leaf mold</name>
    <name type="synonym">Cladosporium fulvum</name>
    <dbReference type="NCBI Taxonomy" id="5499"/>
    <lineage>
        <taxon>Eukaryota</taxon>
        <taxon>Fungi</taxon>
        <taxon>Dikarya</taxon>
        <taxon>Ascomycota</taxon>
        <taxon>Pezizomycotina</taxon>
        <taxon>Dothideomycetes</taxon>
        <taxon>Dothideomycetidae</taxon>
        <taxon>Mycosphaerellales</taxon>
        <taxon>Mycosphaerellaceae</taxon>
        <taxon>Fulvia</taxon>
    </lineage>
</organism>
<evidence type="ECO:0000313" key="2">
    <source>
        <dbReference type="Proteomes" id="UP000756132"/>
    </source>
</evidence>